<comment type="subunit">
    <text evidence="6">Homotetramer. Forms an RuvA(8)-RuvB(12)-Holliday junction (HJ) complex. HJ DNA is sandwiched between 2 RuvA tetramers; dsDNA enters through RuvA and exits via RuvB. An RuvB hexamer assembles on each DNA strand where it exits the tetramer. Each RuvB hexamer is contacted by two RuvA subunits (via domain III) on 2 adjacent RuvB subunits; this complex drives branch migration. In the full resolvosome a probable DNA-RuvA(4)-RuvB(12)-RuvC(2) complex forms which resolves the HJ.</text>
</comment>
<dbReference type="Gene3D" id="2.40.50.140">
    <property type="entry name" value="Nucleic acid-binding proteins"/>
    <property type="match status" value="1"/>
</dbReference>
<evidence type="ECO:0000256" key="5">
    <source>
        <dbReference type="ARBA" id="ARBA00023204"/>
    </source>
</evidence>
<dbReference type="eggNOG" id="COG0632">
    <property type="taxonomic scope" value="Bacteria"/>
</dbReference>
<dbReference type="InterPro" id="IPR003583">
    <property type="entry name" value="Hlx-hairpin-Hlx_DNA-bd_motif"/>
</dbReference>
<dbReference type="Pfam" id="PF14520">
    <property type="entry name" value="HHH_5"/>
    <property type="match status" value="1"/>
</dbReference>
<keyword evidence="1 6" id="KW-0963">Cytoplasm</keyword>
<dbReference type="SUPFAM" id="SSF46929">
    <property type="entry name" value="DNA helicase RuvA subunit, C-terminal domain"/>
    <property type="match status" value="1"/>
</dbReference>
<dbReference type="Gene3D" id="1.10.150.20">
    <property type="entry name" value="5' to 3' exonuclease, C-terminal subdomain"/>
    <property type="match status" value="1"/>
</dbReference>
<dbReference type="GO" id="GO:0005524">
    <property type="term" value="F:ATP binding"/>
    <property type="evidence" value="ECO:0007669"/>
    <property type="project" value="InterPro"/>
</dbReference>
<dbReference type="HAMAP" id="MF_00031">
    <property type="entry name" value="DNA_HJ_migration_RuvA"/>
    <property type="match status" value="1"/>
</dbReference>
<reference evidence="8 9" key="1">
    <citation type="journal article" date="2012" name="J. Bacteriol.">
        <title>Complete Genome Sequence of the Thermophilic, Piezophilic, Heterotrophic Bacterium Marinitoga piezophila KA3.</title>
        <authorList>
            <person name="Lucas S."/>
            <person name="Han J."/>
            <person name="Lapidus A."/>
            <person name="Cheng J.F."/>
            <person name="Goodwin L.A."/>
            <person name="Pitluck S."/>
            <person name="Peters L."/>
            <person name="Mikhailova N."/>
            <person name="Teshima H."/>
            <person name="Detter J.C."/>
            <person name="Han C."/>
            <person name="Tapia R."/>
            <person name="Land M."/>
            <person name="Hauser L."/>
            <person name="Kyrpides N.C."/>
            <person name="Ivanova N."/>
            <person name="Pagani I."/>
            <person name="Vannier P."/>
            <person name="Oger P."/>
            <person name="Bartlett D.H."/>
            <person name="Noll K.M."/>
            <person name="Woyke T."/>
            <person name="Jebbar M."/>
        </authorList>
    </citation>
    <scope>NUCLEOTIDE SEQUENCE [LARGE SCALE GENOMIC DNA]</scope>
    <source>
        <strain evidence="9">DSM 14283 / JCM 11233 / KA3</strain>
    </source>
</reference>
<dbReference type="GO" id="GO:0009379">
    <property type="term" value="C:Holliday junction helicase complex"/>
    <property type="evidence" value="ECO:0007669"/>
    <property type="project" value="InterPro"/>
</dbReference>
<keyword evidence="5 6" id="KW-0234">DNA repair</keyword>
<dbReference type="SMART" id="SM00278">
    <property type="entry name" value="HhH1"/>
    <property type="match status" value="2"/>
</dbReference>
<feature type="region of interest" description="Domain III" evidence="6">
    <location>
        <begin position="140"/>
        <end position="185"/>
    </location>
</feature>
<protein>
    <recommendedName>
        <fullName evidence="6">Holliday junction branch migration complex subunit RuvA</fullName>
    </recommendedName>
</protein>
<evidence type="ECO:0000256" key="1">
    <source>
        <dbReference type="ARBA" id="ARBA00022490"/>
    </source>
</evidence>
<evidence type="ECO:0000256" key="4">
    <source>
        <dbReference type="ARBA" id="ARBA00023172"/>
    </source>
</evidence>
<dbReference type="GO" id="GO:0005737">
    <property type="term" value="C:cytoplasm"/>
    <property type="evidence" value="ECO:0007669"/>
    <property type="project" value="UniProtKB-SubCell"/>
</dbReference>
<feature type="domain" description="Helix-hairpin-helix DNA-binding motif class 1" evidence="7">
    <location>
        <begin position="72"/>
        <end position="91"/>
    </location>
</feature>
<organism evidence="8 9">
    <name type="scientific">Marinitoga piezophila (strain DSM 14283 / JCM 11233 / KA3)</name>
    <dbReference type="NCBI Taxonomy" id="443254"/>
    <lineage>
        <taxon>Bacteria</taxon>
        <taxon>Thermotogati</taxon>
        <taxon>Thermotogota</taxon>
        <taxon>Thermotogae</taxon>
        <taxon>Petrotogales</taxon>
        <taxon>Petrotogaceae</taxon>
        <taxon>Marinitoga</taxon>
    </lineage>
</organism>
<keyword evidence="4 6" id="KW-0233">DNA recombination</keyword>
<evidence type="ECO:0000256" key="2">
    <source>
        <dbReference type="ARBA" id="ARBA00022763"/>
    </source>
</evidence>
<gene>
    <name evidence="6" type="primary">ruvA</name>
    <name evidence="8" type="ordered locus">Marpi_1773</name>
</gene>
<dbReference type="GO" id="GO:0006281">
    <property type="term" value="P:DNA repair"/>
    <property type="evidence" value="ECO:0007669"/>
    <property type="project" value="UniProtKB-UniRule"/>
</dbReference>
<reference evidence="9" key="2">
    <citation type="submission" date="2012-01" db="EMBL/GenBank/DDBJ databases">
        <title>Complete sequence of chromosome of Marinitoga piezophila KA3.</title>
        <authorList>
            <person name="Lucas S."/>
            <person name="Han J."/>
            <person name="Lapidus A."/>
            <person name="Cheng J.-F."/>
            <person name="Goodwin L."/>
            <person name="Pitluck S."/>
            <person name="Peters L."/>
            <person name="Mikhailova N."/>
            <person name="Teshima H."/>
            <person name="Detter J.C."/>
            <person name="Han C."/>
            <person name="Tapia R."/>
            <person name="Land M."/>
            <person name="Hauser L."/>
            <person name="Kyrpides N."/>
            <person name="Ivanova N."/>
            <person name="Pagani I."/>
            <person name="Jebbar M."/>
            <person name="Vannier P."/>
            <person name="Oger P."/>
            <person name="Cario A."/>
            <person name="Bartlett D."/>
            <person name="Noll K.M."/>
            <person name="Woyke T."/>
        </authorList>
    </citation>
    <scope>NUCLEOTIDE SEQUENCE [LARGE SCALE GENOMIC DNA]</scope>
    <source>
        <strain evidence="9">DSM 14283 / JCM 11233 / KA3</strain>
    </source>
</reference>
<feature type="domain" description="Helix-hairpin-helix DNA-binding motif class 1" evidence="7">
    <location>
        <begin position="107"/>
        <end position="126"/>
    </location>
</feature>
<dbReference type="InterPro" id="IPR010994">
    <property type="entry name" value="RuvA_2-like"/>
</dbReference>
<keyword evidence="9" id="KW-1185">Reference proteome</keyword>
<sequence>MIRKVRGKVEKLTPDEIIIESGNMFFESIPTYRILERCEIGKEYVFETHLEISEWNIAFYMFYDDIERNIFLNLKKVSKLGGKSALKILQKIDVEQLINMIASQDVKGLSKLPGIGKKTAERIINELGENLETLPVSGESTKLKDALEALEALGFEKNKVFNVLKEIDIEKLTLENIITQALKKL</sequence>
<dbReference type="Pfam" id="PF01330">
    <property type="entry name" value="RuvA_N"/>
    <property type="match status" value="1"/>
</dbReference>
<dbReference type="Pfam" id="PF07499">
    <property type="entry name" value="RuvA_C"/>
    <property type="match status" value="1"/>
</dbReference>
<dbReference type="Gene3D" id="1.10.8.10">
    <property type="entry name" value="DNA helicase RuvA subunit, C-terminal domain"/>
    <property type="match status" value="1"/>
</dbReference>
<dbReference type="OrthoDB" id="5293449at2"/>
<comment type="function">
    <text evidence="6">The RuvA-RuvB-RuvC complex processes Holliday junction (HJ) DNA during genetic recombination and DNA repair, while the RuvA-RuvB complex plays an important role in the rescue of blocked DNA replication forks via replication fork reversal (RFR). RuvA specifically binds to HJ cruciform DNA, conferring on it an open structure. The RuvB hexamer acts as an ATP-dependent pump, pulling dsDNA into and through the RuvAB complex. HJ branch migration allows RuvC to scan DNA until it finds its consensus sequence, where it cleaves and resolves the cruciform DNA.</text>
</comment>
<dbReference type="InterPro" id="IPR013849">
    <property type="entry name" value="DNA_helicase_Holl-junc_RuvA_I"/>
</dbReference>
<accession>H2J5T5</accession>
<dbReference type="EMBL" id="CP003257">
    <property type="protein sequence ID" value="AEX86154.1"/>
    <property type="molecule type" value="Genomic_DNA"/>
</dbReference>
<dbReference type="GO" id="GO:0006310">
    <property type="term" value="P:DNA recombination"/>
    <property type="evidence" value="ECO:0007669"/>
    <property type="project" value="UniProtKB-UniRule"/>
</dbReference>
<name>H2J5T5_MARPK</name>
<dbReference type="GO" id="GO:0009378">
    <property type="term" value="F:four-way junction helicase activity"/>
    <property type="evidence" value="ECO:0007669"/>
    <property type="project" value="InterPro"/>
</dbReference>
<keyword evidence="3 6" id="KW-0238">DNA-binding</keyword>
<dbReference type="InterPro" id="IPR000085">
    <property type="entry name" value="RuvA"/>
</dbReference>
<comment type="caution">
    <text evidence="6">Lacks conserved residue(s) required for the propagation of feature annotation.</text>
</comment>
<dbReference type="AlphaFoldDB" id="H2J5T5"/>
<evidence type="ECO:0000313" key="9">
    <source>
        <dbReference type="Proteomes" id="UP000007161"/>
    </source>
</evidence>
<evidence type="ECO:0000313" key="8">
    <source>
        <dbReference type="EMBL" id="AEX86154.1"/>
    </source>
</evidence>
<comment type="domain">
    <text evidence="6">Has three domains with a flexible linker between the domains II and III and assumes an 'L' shape. Domain III is highly mobile and contacts RuvB.</text>
</comment>
<dbReference type="STRING" id="443254.Marpi_1773"/>
<dbReference type="InterPro" id="IPR036267">
    <property type="entry name" value="RuvA_C_sf"/>
</dbReference>
<comment type="similarity">
    <text evidence="6">Belongs to the RuvA family.</text>
</comment>
<dbReference type="Proteomes" id="UP000007161">
    <property type="component" value="Chromosome"/>
</dbReference>
<dbReference type="RefSeq" id="WP_014297225.1">
    <property type="nucleotide sequence ID" value="NC_016751.1"/>
</dbReference>
<dbReference type="GO" id="GO:0000400">
    <property type="term" value="F:four-way junction DNA binding"/>
    <property type="evidence" value="ECO:0007669"/>
    <property type="project" value="UniProtKB-UniRule"/>
</dbReference>
<dbReference type="HOGENOM" id="CLU_087936_2_1_0"/>
<dbReference type="KEGG" id="mpz:Marpi_1773"/>
<dbReference type="NCBIfam" id="TIGR00084">
    <property type="entry name" value="ruvA"/>
    <property type="match status" value="1"/>
</dbReference>
<comment type="subcellular location">
    <subcellularLocation>
        <location evidence="6">Cytoplasm</location>
    </subcellularLocation>
</comment>
<dbReference type="GO" id="GO:0048476">
    <property type="term" value="C:Holliday junction resolvase complex"/>
    <property type="evidence" value="ECO:0007669"/>
    <property type="project" value="UniProtKB-UniRule"/>
</dbReference>
<keyword evidence="2 6" id="KW-0227">DNA damage</keyword>
<proteinExistence type="inferred from homology"/>
<evidence type="ECO:0000256" key="3">
    <source>
        <dbReference type="ARBA" id="ARBA00023125"/>
    </source>
</evidence>
<dbReference type="InterPro" id="IPR012340">
    <property type="entry name" value="NA-bd_OB-fold"/>
</dbReference>
<dbReference type="SUPFAM" id="SSF47781">
    <property type="entry name" value="RuvA domain 2-like"/>
    <property type="match status" value="1"/>
</dbReference>
<dbReference type="InterPro" id="IPR011114">
    <property type="entry name" value="RuvA_C"/>
</dbReference>
<dbReference type="CDD" id="cd14332">
    <property type="entry name" value="UBA_RuvA_C"/>
    <property type="match status" value="1"/>
</dbReference>
<evidence type="ECO:0000259" key="7">
    <source>
        <dbReference type="SMART" id="SM00278"/>
    </source>
</evidence>
<evidence type="ECO:0000256" key="6">
    <source>
        <dbReference type="HAMAP-Rule" id="MF_00031"/>
    </source>
</evidence>